<dbReference type="AlphaFoldDB" id="A0A4V2Z712"/>
<dbReference type="CDD" id="cd00093">
    <property type="entry name" value="HTH_XRE"/>
    <property type="match status" value="1"/>
</dbReference>
<organism evidence="2 3">
    <name type="scientific">Antarcticimicrobium sediminis</name>
    <dbReference type="NCBI Taxonomy" id="2546227"/>
    <lineage>
        <taxon>Bacteria</taxon>
        <taxon>Pseudomonadati</taxon>
        <taxon>Pseudomonadota</taxon>
        <taxon>Alphaproteobacteria</taxon>
        <taxon>Rhodobacterales</taxon>
        <taxon>Paracoccaceae</taxon>
        <taxon>Antarcticimicrobium</taxon>
    </lineage>
</organism>
<feature type="domain" description="HTH cro/C1-type" evidence="1">
    <location>
        <begin position="13"/>
        <end position="67"/>
    </location>
</feature>
<accession>A0A4V2Z712</accession>
<dbReference type="PROSITE" id="PS50943">
    <property type="entry name" value="HTH_CROC1"/>
    <property type="match status" value="1"/>
</dbReference>
<dbReference type="EMBL" id="SMFP01000017">
    <property type="protein sequence ID" value="TDE34836.1"/>
    <property type="molecule type" value="Genomic_DNA"/>
</dbReference>
<evidence type="ECO:0000313" key="2">
    <source>
        <dbReference type="EMBL" id="TDE34836.1"/>
    </source>
</evidence>
<proteinExistence type="predicted"/>
<comment type="caution">
    <text evidence="2">The sequence shown here is derived from an EMBL/GenBank/DDBJ whole genome shotgun (WGS) entry which is preliminary data.</text>
</comment>
<sequence>MTHPTDAHVGKKIRHFRWLKGLNQTQLAGTIGVKFQQLQKYETGANRISASRLFATAEALEQPVASFFPDSSCRIDQLPMSPQDADLLQSCKTLTPEQRKAFLGLVRSLPGIQK</sequence>
<dbReference type="SUPFAM" id="SSF47413">
    <property type="entry name" value="lambda repressor-like DNA-binding domains"/>
    <property type="match status" value="1"/>
</dbReference>
<dbReference type="Proteomes" id="UP000294662">
    <property type="component" value="Unassembled WGS sequence"/>
</dbReference>
<dbReference type="OrthoDB" id="9797172at2"/>
<name>A0A4V2Z712_9RHOB</name>
<reference evidence="2 3" key="1">
    <citation type="submission" date="2019-03" db="EMBL/GenBank/DDBJ databases">
        <authorList>
            <person name="Zhang S."/>
        </authorList>
    </citation>
    <scope>NUCLEOTIDE SEQUENCE [LARGE SCALE GENOMIC DNA]</scope>
    <source>
        <strain evidence="2 3">S4J41</strain>
    </source>
</reference>
<dbReference type="InterPro" id="IPR010982">
    <property type="entry name" value="Lambda_DNA-bd_dom_sf"/>
</dbReference>
<dbReference type="RefSeq" id="WP_132831179.1">
    <property type="nucleotide sequence ID" value="NZ_SMFP01000017.1"/>
</dbReference>
<dbReference type="Gene3D" id="1.10.260.40">
    <property type="entry name" value="lambda repressor-like DNA-binding domains"/>
    <property type="match status" value="1"/>
</dbReference>
<evidence type="ECO:0000313" key="3">
    <source>
        <dbReference type="Proteomes" id="UP000294662"/>
    </source>
</evidence>
<dbReference type="Pfam" id="PF01381">
    <property type="entry name" value="HTH_3"/>
    <property type="match status" value="1"/>
</dbReference>
<protein>
    <submittedName>
        <fullName evidence="2">XRE family transcriptional regulator</fullName>
    </submittedName>
</protein>
<dbReference type="SMART" id="SM00530">
    <property type="entry name" value="HTH_XRE"/>
    <property type="match status" value="1"/>
</dbReference>
<keyword evidence="3" id="KW-1185">Reference proteome</keyword>
<dbReference type="GO" id="GO:0003677">
    <property type="term" value="F:DNA binding"/>
    <property type="evidence" value="ECO:0007669"/>
    <property type="project" value="InterPro"/>
</dbReference>
<dbReference type="InterPro" id="IPR001387">
    <property type="entry name" value="Cro/C1-type_HTH"/>
</dbReference>
<evidence type="ECO:0000259" key="1">
    <source>
        <dbReference type="PROSITE" id="PS50943"/>
    </source>
</evidence>
<gene>
    <name evidence="2" type="ORF">E1B25_18925</name>
</gene>